<dbReference type="EMBL" id="LGRX02035483">
    <property type="protein sequence ID" value="KAK3234536.1"/>
    <property type="molecule type" value="Genomic_DNA"/>
</dbReference>
<accession>A0AAE0BDF4</accession>
<organism evidence="1 2">
    <name type="scientific">Cymbomonas tetramitiformis</name>
    <dbReference type="NCBI Taxonomy" id="36881"/>
    <lineage>
        <taxon>Eukaryota</taxon>
        <taxon>Viridiplantae</taxon>
        <taxon>Chlorophyta</taxon>
        <taxon>Pyramimonadophyceae</taxon>
        <taxon>Pyramimonadales</taxon>
        <taxon>Pyramimonadaceae</taxon>
        <taxon>Cymbomonas</taxon>
    </lineage>
</organism>
<reference evidence="1 2" key="1">
    <citation type="journal article" date="2015" name="Genome Biol. Evol.">
        <title>Comparative Genomics of a Bacterivorous Green Alga Reveals Evolutionary Causalities and Consequences of Phago-Mixotrophic Mode of Nutrition.</title>
        <authorList>
            <person name="Burns J.A."/>
            <person name="Paasch A."/>
            <person name="Narechania A."/>
            <person name="Kim E."/>
        </authorList>
    </citation>
    <scope>NUCLEOTIDE SEQUENCE [LARGE SCALE GENOMIC DNA]</scope>
    <source>
        <strain evidence="1 2">PLY_AMNH</strain>
    </source>
</reference>
<dbReference type="AlphaFoldDB" id="A0AAE0BDF4"/>
<name>A0AAE0BDF4_9CHLO</name>
<evidence type="ECO:0000313" key="2">
    <source>
        <dbReference type="Proteomes" id="UP001190700"/>
    </source>
</evidence>
<proteinExistence type="predicted"/>
<keyword evidence="2" id="KW-1185">Reference proteome</keyword>
<dbReference type="Proteomes" id="UP001190700">
    <property type="component" value="Unassembled WGS sequence"/>
</dbReference>
<sequence>MALRTSSRKTRHLRPRKHVRKIRNATAGLSLLYVISKLVKHSTVEVARVLCTQAARDLHRTSLRDLQKASTLHARGRKLEALSADAFLDPAYSGDDERGAFLYHVVDAVVKKLGYRIHKLNRRQFRAAVLAGDRRLLVFGHLNKAWTGCSSFLDGHEGKEIDDYTPHAVAVIGPDIRCAKLDDEMANGTAFLAREHLQTRDNGKLISGAYLRRIYRCYAVTPKEERT</sequence>
<comment type="caution">
    <text evidence="1">The sequence shown here is derived from an EMBL/GenBank/DDBJ whole genome shotgun (WGS) entry which is preliminary data.</text>
</comment>
<gene>
    <name evidence="1" type="ORF">CYMTET_55087</name>
</gene>
<protein>
    <submittedName>
        <fullName evidence="1">Uncharacterized protein</fullName>
    </submittedName>
</protein>
<evidence type="ECO:0000313" key="1">
    <source>
        <dbReference type="EMBL" id="KAK3234536.1"/>
    </source>
</evidence>